<evidence type="ECO:0000313" key="2">
    <source>
        <dbReference type="Proteomes" id="UP000003697"/>
    </source>
</evidence>
<proteinExistence type="predicted"/>
<sequence length="69" mass="8262">MLWGIFLLYGLFRFVGLFYKMTNLVNHKGTFRVSYEFDSGNYLKFTLDNIKTHQRKNNLELYPDCSNND</sequence>
<dbReference type="Proteomes" id="UP000003697">
    <property type="component" value="Unassembled WGS sequence"/>
</dbReference>
<evidence type="ECO:0000313" key="1">
    <source>
        <dbReference type="EMBL" id="EFX96097.1"/>
    </source>
</evidence>
<dbReference type="EMBL" id="AEVI01000044">
    <property type="protein sequence ID" value="EFX96097.1"/>
    <property type="molecule type" value="Genomic_DNA"/>
</dbReference>
<organism evidence="1 2">
    <name type="scientific">Streptococcus vestibularis ATCC 49124</name>
    <dbReference type="NCBI Taxonomy" id="889206"/>
    <lineage>
        <taxon>Bacteria</taxon>
        <taxon>Bacillati</taxon>
        <taxon>Bacillota</taxon>
        <taxon>Bacilli</taxon>
        <taxon>Lactobacillales</taxon>
        <taxon>Streptococcaceae</taxon>
        <taxon>Streptococcus</taxon>
    </lineage>
</organism>
<comment type="caution">
    <text evidence="1">The sequence shown here is derived from an EMBL/GenBank/DDBJ whole genome shotgun (WGS) entry which is preliminary data.</text>
</comment>
<reference evidence="1 2" key="1">
    <citation type="submission" date="2011-01" db="EMBL/GenBank/DDBJ databases">
        <authorList>
            <person name="Muzny D."/>
            <person name="Qin X."/>
            <person name="Buhay C."/>
            <person name="Dugan-Rocha S."/>
            <person name="Ding Y."/>
            <person name="Chen G."/>
            <person name="Hawes A."/>
            <person name="Holder M."/>
            <person name="Jhangiani S."/>
            <person name="Johnson A."/>
            <person name="Khan Z."/>
            <person name="Li Z."/>
            <person name="Liu W."/>
            <person name="Liu X."/>
            <person name="Perez L."/>
            <person name="Shen H."/>
            <person name="Wang Q."/>
            <person name="Watt J."/>
            <person name="Xi L."/>
            <person name="Xin Y."/>
            <person name="Zhou J."/>
            <person name="Deng J."/>
            <person name="Jiang H."/>
            <person name="Liu Y."/>
            <person name="Qu J."/>
            <person name="Song X.-Z."/>
            <person name="Zhang L."/>
            <person name="Villasana D."/>
            <person name="Johnson A."/>
            <person name="Liu J."/>
            <person name="Liyanage D."/>
            <person name="Lorensuhewa L."/>
            <person name="Robinson T."/>
            <person name="Song A."/>
            <person name="Song B.-B."/>
            <person name="Dinh H."/>
            <person name="Thornton R."/>
            <person name="Coyle M."/>
            <person name="Francisco L."/>
            <person name="Jackson L."/>
            <person name="Javaid M."/>
            <person name="Korchina V."/>
            <person name="Kovar C."/>
            <person name="Mata R."/>
            <person name="Mathew T."/>
            <person name="Ngo R."/>
            <person name="Nguyen L."/>
            <person name="Nguyen N."/>
            <person name="Okwuonu G."/>
            <person name="Ongeri F."/>
            <person name="Pham C."/>
            <person name="Simmons D."/>
            <person name="Wilczek-Boney K."/>
            <person name="Hale W."/>
            <person name="Jakkamsetti A."/>
            <person name="Pham P."/>
            <person name="Ruth R."/>
            <person name="San Lucas F."/>
            <person name="Warren J."/>
            <person name="Zhang J."/>
            <person name="Zhao Z."/>
            <person name="Zhou C."/>
            <person name="Zhu D."/>
            <person name="Lee S."/>
            <person name="Bess C."/>
            <person name="Blankenburg K."/>
            <person name="Forbes L."/>
            <person name="Fu Q."/>
            <person name="Gubbala S."/>
            <person name="Hirani K."/>
            <person name="Jayaseelan J.C."/>
            <person name="Lara F."/>
            <person name="Munidasa M."/>
            <person name="Palculict T."/>
            <person name="Patil S."/>
            <person name="Pu L.-L."/>
            <person name="Saada N."/>
            <person name="Tang L."/>
            <person name="Weissenberger G."/>
            <person name="Zhu Y."/>
            <person name="Hemphill L."/>
            <person name="Shang Y."/>
            <person name="Youmans B."/>
            <person name="Ayvaz T."/>
            <person name="Ross M."/>
            <person name="Santibanez J."/>
            <person name="Aqrawi P."/>
            <person name="Gross S."/>
            <person name="Joshi V."/>
            <person name="Fowler G."/>
            <person name="Nazareth L."/>
            <person name="Reid J."/>
            <person name="Worley K."/>
            <person name="Petrosino J."/>
            <person name="Highlander S."/>
            <person name="Gibbs R."/>
        </authorList>
    </citation>
    <scope>NUCLEOTIDE SEQUENCE [LARGE SCALE GENOMIC DNA]</scope>
    <source>
        <strain evidence="1 2">ATCC 49124</strain>
    </source>
</reference>
<accession>A0ABP2KMD5</accession>
<name>A0ABP2KMD5_STRVE</name>
<keyword evidence="2" id="KW-1185">Reference proteome</keyword>
<protein>
    <submittedName>
        <fullName evidence="1">Uncharacterized protein</fullName>
    </submittedName>
</protein>
<gene>
    <name evidence="1" type="ORF">HMPREF9425_0975</name>
</gene>